<evidence type="ECO:0000313" key="1">
    <source>
        <dbReference type="EMBL" id="MBX35959.1"/>
    </source>
</evidence>
<sequence length="46" mass="5333">MLCDLFVDLTHQPKILDSIVSWQPSIILFPTCNRILKPFKNHISPL</sequence>
<name>A0A2P2N0F4_RHIMU</name>
<reference evidence="1" key="1">
    <citation type="submission" date="2018-02" db="EMBL/GenBank/DDBJ databases">
        <title>Rhizophora mucronata_Transcriptome.</title>
        <authorList>
            <person name="Meera S.P."/>
            <person name="Sreeshan A."/>
            <person name="Augustine A."/>
        </authorList>
    </citation>
    <scope>NUCLEOTIDE SEQUENCE</scope>
    <source>
        <tissue evidence="1">Leaf</tissue>
    </source>
</reference>
<accession>A0A2P2N0F4</accession>
<organism evidence="1">
    <name type="scientific">Rhizophora mucronata</name>
    <name type="common">Asiatic mangrove</name>
    <dbReference type="NCBI Taxonomy" id="61149"/>
    <lineage>
        <taxon>Eukaryota</taxon>
        <taxon>Viridiplantae</taxon>
        <taxon>Streptophyta</taxon>
        <taxon>Embryophyta</taxon>
        <taxon>Tracheophyta</taxon>
        <taxon>Spermatophyta</taxon>
        <taxon>Magnoliopsida</taxon>
        <taxon>eudicotyledons</taxon>
        <taxon>Gunneridae</taxon>
        <taxon>Pentapetalae</taxon>
        <taxon>rosids</taxon>
        <taxon>fabids</taxon>
        <taxon>Malpighiales</taxon>
        <taxon>Rhizophoraceae</taxon>
        <taxon>Rhizophora</taxon>
    </lineage>
</organism>
<proteinExistence type="predicted"/>
<dbReference type="EMBL" id="GGEC01055475">
    <property type="protein sequence ID" value="MBX35959.1"/>
    <property type="molecule type" value="Transcribed_RNA"/>
</dbReference>
<dbReference type="AlphaFoldDB" id="A0A2P2N0F4"/>
<protein>
    <submittedName>
        <fullName evidence="1">Uncharacterized protein</fullName>
    </submittedName>
</protein>